<proteinExistence type="predicted"/>
<dbReference type="Proteomes" id="UP000838308">
    <property type="component" value="Unassembled WGS sequence"/>
</dbReference>
<sequence>MMMNLTNTEKNQLTPKHQLLNDTLQFIPGIWVNGQYYWLQNRTEMVLYDEEIIIKVKQEQLHSKIRFCHIYVSNHSMQTKEVKVLAMHHFSNVSQDNITYISPIDNRIFHHTKKNVYLVNGLFKGDGLTEYTAIPQWYAYTDQIWNSLQKGSLKYQPIAKGPAASIFAIKMSIQQQETSKMNTWTITGSSKNELLAMEEGLFKNALAFPFEK</sequence>
<name>A0ABN8KP78_9BACI</name>
<gene>
    <name evidence="1" type="ORF">BACCIP111895_02580</name>
</gene>
<reference evidence="1" key="1">
    <citation type="submission" date="2022-04" db="EMBL/GenBank/DDBJ databases">
        <authorList>
            <person name="Criscuolo A."/>
        </authorList>
    </citation>
    <scope>NUCLEOTIDE SEQUENCE</scope>
    <source>
        <strain evidence="1">CIP111895</strain>
    </source>
</reference>
<organism evidence="1 2">
    <name type="scientific">Neobacillus rhizosphaerae</name>
    <dbReference type="NCBI Taxonomy" id="2880965"/>
    <lineage>
        <taxon>Bacteria</taxon>
        <taxon>Bacillati</taxon>
        <taxon>Bacillota</taxon>
        <taxon>Bacilli</taxon>
        <taxon>Bacillales</taxon>
        <taxon>Bacillaceae</taxon>
        <taxon>Neobacillus</taxon>
    </lineage>
</organism>
<dbReference type="EMBL" id="CALBWS010000016">
    <property type="protein sequence ID" value="CAH2715396.1"/>
    <property type="molecule type" value="Genomic_DNA"/>
</dbReference>
<keyword evidence="2" id="KW-1185">Reference proteome</keyword>
<evidence type="ECO:0000313" key="2">
    <source>
        <dbReference type="Proteomes" id="UP000838308"/>
    </source>
</evidence>
<comment type="caution">
    <text evidence="1">The sequence shown here is derived from an EMBL/GenBank/DDBJ whole genome shotgun (WGS) entry which is preliminary data.</text>
</comment>
<protein>
    <submittedName>
        <fullName evidence="1">Uncharacterized protein</fullName>
    </submittedName>
</protein>
<evidence type="ECO:0000313" key="1">
    <source>
        <dbReference type="EMBL" id="CAH2715396.1"/>
    </source>
</evidence>
<accession>A0ABN8KP78</accession>